<proteinExistence type="predicted"/>
<reference evidence="2" key="1">
    <citation type="submission" date="2025-08" db="UniProtKB">
        <authorList>
            <consortium name="RefSeq"/>
        </authorList>
    </citation>
    <scope>IDENTIFICATION</scope>
</reference>
<dbReference type="RefSeq" id="XP_060053089.1">
    <property type="nucleotide sequence ID" value="XM_060197106.1"/>
</dbReference>
<name>A0ABM3XW98_ERIEU</name>
<dbReference type="GeneID" id="132540311"/>
<dbReference type="Proteomes" id="UP001652624">
    <property type="component" value="Chromosome 9"/>
</dbReference>
<organism evidence="1 2">
    <name type="scientific">Erinaceus europaeus</name>
    <name type="common">Western European hedgehog</name>
    <dbReference type="NCBI Taxonomy" id="9365"/>
    <lineage>
        <taxon>Eukaryota</taxon>
        <taxon>Metazoa</taxon>
        <taxon>Chordata</taxon>
        <taxon>Craniata</taxon>
        <taxon>Vertebrata</taxon>
        <taxon>Euteleostomi</taxon>
        <taxon>Mammalia</taxon>
        <taxon>Eutheria</taxon>
        <taxon>Laurasiatheria</taxon>
        <taxon>Eulipotyphla</taxon>
        <taxon>Erinaceidae</taxon>
        <taxon>Erinaceinae</taxon>
        <taxon>Erinaceus</taxon>
    </lineage>
</organism>
<gene>
    <name evidence="2" type="primary">LOC132540311</name>
</gene>
<keyword evidence="1" id="KW-1185">Reference proteome</keyword>
<evidence type="ECO:0000313" key="1">
    <source>
        <dbReference type="Proteomes" id="UP001652624"/>
    </source>
</evidence>
<accession>A0ABM3XW98</accession>
<sequence>MLHRTLHDLSGSLHAMSAIVQKMAWLSVKNKRHRICHRAPSSTHNETWKDLKNLVQRVQGQNPPTALLSPIALSAYLILFSALPTPASSSPVFIWQFQVRETYGDINKIIGTGNCSLKGCQSSVTIPVKSAATSPCVEAGCPYVCFPFDNSGNCLTAVDYYGGYCYWSCKIHGIPSGFIKHDYYTIPTPVYYPSRQYFSGIGSLKFIIHDPWDNRWVTGVTGKLYCSAVSISPAADIFISRQTVSPCL</sequence>
<protein>
    <submittedName>
        <fullName evidence="2">Endogenous retrovirus group FC1 Env polyprotein</fullName>
    </submittedName>
</protein>
<evidence type="ECO:0000313" key="2">
    <source>
        <dbReference type="RefSeq" id="XP_060053089.1"/>
    </source>
</evidence>